<keyword evidence="2 4" id="KW-0378">Hydrolase</keyword>
<evidence type="ECO:0000256" key="2">
    <source>
        <dbReference type="ARBA" id="ARBA00022801"/>
    </source>
</evidence>
<dbReference type="InterPro" id="IPR006710">
    <property type="entry name" value="Glyco_hydro_43"/>
</dbReference>
<protein>
    <submittedName>
        <fullName evidence="5">Glycoside hydrolase family 43 protein</fullName>
    </submittedName>
</protein>
<dbReference type="InterPro" id="IPR023296">
    <property type="entry name" value="Glyco_hydro_beta-prop_sf"/>
</dbReference>
<dbReference type="RefSeq" id="WP_268003946.1">
    <property type="nucleotide sequence ID" value="NZ_BSUT01000001.1"/>
</dbReference>
<name>A0ABY6ZBA4_9BACL</name>
<organism evidence="5 6">
    <name type="scientific">Alicyclobacillus fastidiosus</name>
    <dbReference type="NCBI Taxonomy" id="392011"/>
    <lineage>
        <taxon>Bacteria</taxon>
        <taxon>Bacillati</taxon>
        <taxon>Bacillota</taxon>
        <taxon>Bacilli</taxon>
        <taxon>Bacillales</taxon>
        <taxon>Alicyclobacillaceae</taxon>
        <taxon>Alicyclobacillus</taxon>
    </lineage>
</organism>
<keyword evidence="6" id="KW-1185">Reference proteome</keyword>
<gene>
    <name evidence="5" type="ORF">NZD89_16815</name>
</gene>
<evidence type="ECO:0000256" key="3">
    <source>
        <dbReference type="ARBA" id="ARBA00023295"/>
    </source>
</evidence>
<dbReference type="SUPFAM" id="SSF75005">
    <property type="entry name" value="Arabinanase/levansucrase/invertase"/>
    <property type="match status" value="1"/>
</dbReference>
<dbReference type="Gene3D" id="2.115.10.20">
    <property type="entry name" value="Glycosyl hydrolase domain, family 43"/>
    <property type="match status" value="1"/>
</dbReference>
<reference evidence="5" key="1">
    <citation type="submission" date="2022-08" db="EMBL/GenBank/DDBJ databases">
        <title>Alicyclobacillus fastidiosus DSM 17978, complete genome.</title>
        <authorList>
            <person name="Wang Q."/>
            <person name="Cai R."/>
            <person name="Wang Z."/>
        </authorList>
    </citation>
    <scope>NUCLEOTIDE SEQUENCE</scope>
    <source>
        <strain evidence="5">DSM 17978</strain>
    </source>
</reference>
<keyword evidence="3 4" id="KW-0326">Glycosidase</keyword>
<accession>A0ABY6ZBA4</accession>
<dbReference type="EMBL" id="CP104067">
    <property type="protein sequence ID" value="WAH40048.1"/>
    <property type="molecule type" value="Genomic_DNA"/>
</dbReference>
<comment type="similarity">
    <text evidence="1 4">Belongs to the glycosyl hydrolase 43 family.</text>
</comment>
<dbReference type="Pfam" id="PF04616">
    <property type="entry name" value="Glyco_hydro_43"/>
    <property type="match status" value="1"/>
</dbReference>
<dbReference type="PANTHER" id="PTHR22925:SF3">
    <property type="entry name" value="GLYCOSYL HYDROLASE FAMILY PROTEIN 43"/>
    <property type="match status" value="1"/>
</dbReference>
<proteinExistence type="inferred from homology"/>
<evidence type="ECO:0000313" key="6">
    <source>
        <dbReference type="Proteomes" id="UP001164761"/>
    </source>
</evidence>
<evidence type="ECO:0000313" key="5">
    <source>
        <dbReference type="EMBL" id="WAH40048.1"/>
    </source>
</evidence>
<evidence type="ECO:0000256" key="1">
    <source>
        <dbReference type="ARBA" id="ARBA00009865"/>
    </source>
</evidence>
<dbReference type="PANTHER" id="PTHR22925">
    <property type="entry name" value="GLYCOSYL HYDROLASE 43 FAMILY MEMBER"/>
    <property type="match status" value="1"/>
</dbReference>
<evidence type="ECO:0000256" key="4">
    <source>
        <dbReference type="RuleBase" id="RU361187"/>
    </source>
</evidence>
<sequence length="306" mass="35138">MSTGFIHLLEPGEPWLDSKGEMIQAHGGGVLLHGGRYYWFGENRDVSRKEAKVLGVSCYSSTDLTHWQDEGVVLPTVYDNQDHDLYFTQVVERPKVIYNHRSGEFVMIMHIDSPDYKYARVGFAFSQAPDGPYQYVGSIRPNGAESRDMTVFQDDDGKSYLIYSSEGNATMHVAELSDDYRSLTGVYCRIFEGQYREAPAVFKYESKYYMITSGCTGWKSNEAQWAVADSMLGPWRTLGNPCVGPDAEKTFYTQSTFVLALEERPGSFVFMADRWKPDNLRDSRYIWLPFKFTEDGQIEIRWETYE</sequence>
<dbReference type="GO" id="GO:0016787">
    <property type="term" value="F:hydrolase activity"/>
    <property type="evidence" value="ECO:0007669"/>
    <property type="project" value="UniProtKB-KW"/>
</dbReference>
<dbReference type="CDD" id="cd18825">
    <property type="entry name" value="GH43_CtGH43-like"/>
    <property type="match status" value="1"/>
</dbReference>
<dbReference type="Proteomes" id="UP001164761">
    <property type="component" value="Chromosome"/>
</dbReference>